<gene>
    <name evidence="1" type="ORF">DBV15_04794</name>
</gene>
<protein>
    <submittedName>
        <fullName evidence="1">Uncharacterized protein</fullName>
    </submittedName>
</protein>
<organism evidence="1 2">
    <name type="scientific">Temnothorax longispinosus</name>
    <dbReference type="NCBI Taxonomy" id="300112"/>
    <lineage>
        <taxon>Eukaryota</taxon>
        <taxon>Metazoa</taxon>
        <taxon>Ecdysozoa</taxon>
        <taxon>Arthropoda</taxon>
        <taxon>Hexapoda</taxon>
        <taxon>Insecta</taxon>
        <taxon>Pterygota</taxon>
        <taxon>Neoptera</taxon>
        <taxon>Endopterygota</taxon>
        <taxon>Hymenoptera</taxon>
        <taxon>Apocrita</taxon>
        <taxon>Aculeata</taxon>
        <taxon>Formicoidea</taxon>
        <taxon>Formicidae</taxon>
        <taxon>Myrmicinae</taxon>
        <taxon>Temnothorax</taxon>
    </lineage>
</organism>
<dbReference type="Proteomes" id="UP000310200">
    <property type="component" value="Unassembled WGS sequence"/>
</dbReference>
<accession>A0A4S2JNL3</accession>
<evidence type="ECO:0000313" key="1">
    <source>
        <dbReference type="EMBL" id="TGZ37801.1"/>
    </source>
</evidence>
<dbReference type="AlphaFoldDB" id="A0A4S2JNL3"/>
<dbReference type="EMBL" id="QBLH01003506">
    <property type="protein sequence ID" value="TGZ37801.1"/>
    <property type="molecule type" value="Genomic_DNA"/>
</dbReference>
<evidence type="ECO:0000313" key="2">
    <source>
        <dbReference type="Proteomes" id="UP000310200"/>
    </source>
</evidence>
<proteinExistence type="predicted"/>
<name>A0A4S2JNL3_9HYME</name>
<keyword evidence="2" id="KW-1185">Reference proteome</keyword>
<sequence>MLKNISGNKRLSSLAKYQDGLVSFKNEYNDLVGLYTGRRIQTGLTKGVKNMYNDASKVRRDRIPSFDRPAIRDSVKENLGAGNVDVRREVGSVAIDPEEEADRSSVPADWRLPGTSGVGYVYIVEGRKRRFVLDPPRDIRGCIYFRPSENNPGLLALFWHGWYHPVERECPNGGRFRIAKGLATYMPLVTGTTECTTLGEPFGGQSRRWRFDTGSQ</sequence>
<comment type="caution">
    <text evidence="1">The sequence shown here is derived from an EMBL/GenBank/DDBJ whole genome shotgun (WGS) entry which is preliminary data.</text>
</comment>
<reference evidence="1 2" key="1">
    <citation type="journal article" date="2019" name="Philos. Trans. R. Soc. Lond., B, Biol. Sci.">
        <title>Ant behaviour and brain gene expression of defending hosts depend on the ecological success of the intruding social parasite.</title>
        <authorList>
            <person name="Kaur R."/>
            <person name="Stoldt M."/>
            <person name="Jongepier E."/>
            <person name="Feldmeyer B."/>
            <person name="Menzel F."/>
            <person name="Bornberg-Bauer E."/>
            <person name="Foitzik S."/>
        </authorList>
    </citation>
    <scope>NUCLEOTIDE SEQUENCE [LARGE SCALE GENOMIC DNA]</scope>
    <source>
        <tissue evidence="1">Whole body</tissue>
    </source>
</reference>